<dbReference type="GO" id="GO:0046872">
    <property type="term" value="F:metal ion binding"/>
    <property type="evidence" value="ECO:0007669"/>
    <property type="project" value="UniProtKB-KW"/>
</dbReference>
<keyword evidence="10" id="KW-0732">Signal</keyword>
<comment type="catalytic activity">
    <reaction evidence="17">
        <text>L-threonyl-[protein] + FAD = FMN-L-threonyl-[protein] + AMP + H(+)</text>
        <dbReference type="Rhea" id="RHEA:36847"/>
        <dbReference type="Rhea" id="RHEA-COMP:11060"/>
        <dbReference type="Rhea" id="RHEA-COMP:11061"/>
        <dbReference type="ChEBI" id="CHEBI:15378"/>
        <dbReference type="ChEBI" id="CHEBI:30013"/>
        <dbReference type="ChEBI" id="CHEBI:57692"/>
        <dbReference type="ChEBI" id="CHEBI:74257"/>
        <dbReference type="ChEBI" id="CHEBI:456215"/>
        <dbReference type="EC" id="2.7.1.180"/>
    </reaction>
</comment>
<evidence type="ECO:0000256" key="3">
    <source>
        <dbReference type="ARBA" id="ARBA00011955"/>
    </source>
</evidence>
<evidence type="ECO:0000256" key="10">
    <source>
        <dbReference type="ARBA" id="ARBA00022729"/>
    </source>
</evidence>
<evidence type="ECO:0000256" key="16">
    <source>
        <dbReference type="ARBA" id="ARBA00031306"/>
    </source>
</evidence>
<dbReference type="PANTHER" id="PTHR30040">
    <property type="entry name" value="THIAMINE BIOSYNTHESIS LIPOPROTEIN APBE"/>
    <property type="match status" value="1"/>
</dbReference>
<keyword evidence="15" id="KW-0449">Lipoprotein</keyword>
<dbReference type="GO" id="GO:0016740">
    <property type="term" value="F:transferase activity"/>
    <property type="evidence" value="ECO:0007669"/>
    <property type="project" value="UniProtKB-KW"/>
</dbReference>
<keyword evidence="12" id="KW-0460">Magnesium</keyword>
<dbReference type="AlphaFoldDB" id="A0A3B0ZLD9"/>
<keyword evidence="5" id="KW-1003">Cell membrane</keyword>
<dbReference type="Gene3D" id="3.10.520.10">
    <property type="entry name" value="ApbE-like domains"/>
    <property type="match status" value="1"/>
</dbReference>
<evidence type="ECO:0000256" key="1">
    <source>
        <dbReference type="ARBA" id="ARBA00001946"/>
    </source>
</evidence>
<dbReference type="InterPro" id="IPR024932">
    <property type="entry name" value="ApbE"/>
</dbReference>
<evidence type="ECO:0000256" key="7">
    <source>
        <dbReference type="ARBA" id="ARBA00022630"/>
    </source>
</evidence>
<evidence type="ECO:0000256" key="12">
    <source>
        <dbReference type="ARBA" id="ARBA00022842"/>
    </source>
</evidence>
<evidence type="ECO:0000256" key="13">
    <source>
        <dbReference type="ARBA" id="ARBA00023136"/>
    </source>
</evidence>
<dbReference type="FunFam" id="3.10.520.10:FF:000001">
    <property type="entry name" value="FAD:protein FMN transferase"/>
    <property type="match status" value="1"/>
</dbReference>
<evidence type="ECO:0000313" key="18">
    <source>
        <dbReference type="EMBL" id="VAW82164.1"/>
    </source>
</evidence>
<evidence type="ECO:0000256" key="14">
    <source>
        <dbReference type="ARBA" id="ARBA00023139"/>
    </source>
</evidence>
<keyword evidence="9" id="KW-0479">Metal-binding</keyword>
<dbReference type="Pfam" id="PF02424">
    <property type="entry name" value="ApbE"/>
    <property type="match status" value="1"/>
</dbReference>
<comment type="subcellular location">
    <subcellularLocation>
        <location evidence="2">Cell inner membrane</location>
    </subcellularLocation>
</comment>
<keyword evidence="14" id="KW-0564">Palmitate</keyword>
<protein>
    <recommendedName>
        <fullName evidence="4">FAD:protein FMN transferase</fullName>
        <ecNumber evidence="3">2.7.1.180</ecNumber>
    </recommendedName>
    <alternativeName>
        <fullName evidence="16">Flavin transferase</fullName>
    </alternativeName>
</protein>
<dbReference type="PANTHER" id="PTHR30040:SF2">
    <property type="entry name" value="FAD:PROTEIN FMN TRANSFERASE"/>
    <property type="match status" value="1"/>
</dbReference>
<evidence type="ECO:0000256" key="15">
    <source>
        <dbReference type="ARBA" id="ARBA00023288"/>
    </source>
</evidence>
<evidence type="ECO:0000256" key="9">
    <source>
        <dbReference type="ARBA" id="ARBA00022723"/>
    </source>
</evidence>
<dbReference type="EMBL" id="UOFK01000300">
    <property type="protein sequence ID" value="VAW82164.1"/>
    <property type="molecule type" value="Genomic_DNA"/>
</dbReference>
<keyword evidence="7" id="KW-0285">Flavoprotein</keyword>
<evidence type="ECO:0000256" key="4">
    <source>
        <dbReference type="ARBA" id="ARBA00016337"/>
    </source>
</evidence>
<sequence length="336" mass="36637">MLLAAIFMLSACHSNADEYQLTEFSGLTMGTTWSVKVLGFLTTSDQSAIDADINKILSAISQSMSTYDRKSELSRFNSSSNTGWFAASDALIEVLGAAHDVSKMTAGAFDVTVGPLVNLWGFGPQDRHDEIPTRDAIESARARIGYRNLELRQTPAAIRKRLPKLYIDLSSIAKGYAVDRVAGLLQEQGIENYLVEIGGELYGKGHNERGTAWRIGIERPSAEDRAVYTALKLDGTGLATSGNYRNFFEQDGQRYSHTLNPLTGRPVTHKLASVTVIATSAMRADALATALMVLGPQDGYALAQREGLAAFFIVKTDKGFTDKASSAFVQYQTHHR</sequence>
<evidence type="ECO:0000256" key="5">
    <source>
        <dbReference type="ARBA" id="ARBA00022475"/>
    </source>
</evidence>
<dbReference type="PIRSF" id="PIRSF006268">
    <property type="entry name" value="ApbE"/>
    <property type="match status" value="1"/>
</dbReference>
<dbReference type="GO" id="GO:0005886">
    <property type="term" value="C:plasma membrane"/>
    <property type="evidence" value="ECO:0007669"/>
    <property type="project" value="UniProtKB-SubCell"/>
</dbReference>
<evidence type="ECO:0000256" key="11">
    <source>
        <dbReference type="ARBA" id="ARBA00022827"/>
    </source>
</evidence>
<comment type="cofactor">
    <cofactor evidence="1">
        <name>Mg(2+)</name>
        <dbReference type="ChEBI" id="CHEBI:18420"/>
    </cofactor>
</comment>
<keyword evidence="6" id="KW-0997">Cell inner membrane</keyword>
<evidence type="ECO:0000256" key="8">
    <source>
        <dbReference type="ARBA" id="ARBA00022679"/>
    </source>
</evidence>
<dbReference type="InterPro" id="IPR003374">
    <property type="entry name" value="ApbE-like_sf"/>
</dbReference>
<proteinExistence type="predicted"/>
<dbReference type="SUPFAM" id="SSF143631">
    <property type="entry name" value="ApbE-like"/>
    <property type="match status" value="1"/>
</dbReference>
<name>A0A3B0ZLD9_9ZZZZ</name>
<organism evidence="18">
    <name type="scientific">hydrothermal vent metagenome</name>
    <dbReference type="NCBI Taxonomy" id="652676"/>
    <lineage>
        <taxon>unclassified sequences</taxon>
        <taxon>metagenomes</taxon>
        <taxon>ecological metagenomes</taxon>
    </lineage>
</organism>
<gene>
    <name evidence="18" type="ORF">MNBD_GAMMA13-823</name>
</gene>
<keyword evidence="8 18" id="KW-0808">Transferase</keyword>
<evidence type="ECO:0000256" key="17">
    <source>
        <dbReference type="ARBA" id="ARBA00048540"/>
    </source>
</evidence>
<reference evidence="18" key="1">
    <citation type="submission" date="2018-06" db="EMBL/GenBank/DDBJ databases">
        <authorList>
            <person name="Zhirakovskaya E."/>
        </authorList>
    </citation>
    <scope>NUCLEOTIDE SEQUENCE</scope>
</reference>
<keyword evidence="13" id="KW-0472">Membrane</keyword>
<evidence type="ECO:0000256" key="6">
    <source>
        <dbReference type="ARBA" id="ARBA00022519"/>
    </source>
</evidence>
<dbReference type="EC" id="2.7.1.180" evidence="3"/>
<accession>A0A3B0ZLD9</accession>
<keyword evidence="11" id="KW-0274">FAD</keyword>
<evidence type="ECO:0000256" key="2">
    <source>
        <dbReference type="ARBA" id="ARBA00004533"/>
    </source>
</evidence>